<sequence length="501" mass="56287">MPPPLNHRYLYKRTSISGTPDELLRRRIAINETLRKKHREQLITAKRFRHLSRQEEMEAIDIDVVEHDLDIEPYYRLTQEQTEALAQDLRSNNKTTRMIAIQSLGKFVVEPAEALIQYITQGDCMQILTNLLNGTDIEEQTQVVQTISNIAAGPYDLWTKSIVAVPFMIHLLESDNPILKELAAHTIGNIACEELGNMETEVDEVRARIRDNGAIPPLARMLDSNASHQPSARLLDVKTIQSACFALANLAQGKESELRVFSDANIDQRLLHRLNREMADTVVDVAWVINCLAASSSAFQEKVVNGGFLSPMLKLVDALKDQDALVLPFVRTFGSLAHGSDDHVEILLQQPQFLPELMGLLRSDTSQRSFVTENVISPQLTTLLTDLLQNGHFDSREMAARCLLNIMHHGQNYMDAMDHRVILKGILHFLKSQDAGLIRLGLGYIDLLLNHVSNGKEVMDTTPDVMDALASVTPAPDPELFEVANKLVDKYYDEQGVNMQE</sequence>
<name>A0A1X2GBG5_9FUNG</name>
<keyword evidence="2" id="KW-0813">Transport</keyword>
<keyword evidence="3" id="KW-0653">Protein transport</keyword>
<dbReference type="PANTHER" id="PTHR23316">
    <property type="entry name" value="IMPORTIN ALPHA"/>
    <property type="match status" value="1"/>
</dbReference>
<dbReference type="SUPFAM" id="SSF48371">
    <property type="entry name" value="ARM repeat"/>
    <property type="match status" value="1"/>
</dbReference>
<gene>
    <name evidence="5" type="ORF">DM01DRAFT_354750</name>
</gene>
<dbReference type="Gene3D" id="1.25.10.10">
    <property type="entry name" value="Leucine-rich Repeat Variant"/>
    <property type="match status" value="1"/>
</dbReference>
<feature type="repeat" description="ARM" evidence="4">
    <location>
        <begin position="213"/>
        <end position="265"/>
    </location>
</feature>
<dbReference type="PROSITE" id="PS50176">
    <property type="entry name" value="ARM_REPEAT"/>
    <property type="match status" value="1"/>
</dbReference>
<dbReference type="EMBL" id="MCGT01000025">
    <property type="protein sequence ID" value="ORX49901.1"/>
    <property type="molecule type" value="Genomic_DNA"/>
</dbReference>
<evidence type="ECO:0000256" key="3">
    <source>
        <dbReference type="ARBA" id="ARBA00022927"/>
    </source>
</evidence>
<keyword evidence="6" id="KW-1185">Reference proteome</keyword>
<evidence type="ECO:0000256" key="4">
    <source>
        <dbReference type="PROSITE-ProRule" id="PRU00259"/>
    </source>
</evidence>
<evidence type="ECO:0000256" key="1">
    <source>
        <dbReference type="ARBA" id="ARBA00010394"/>
    </source>
</evidence>
<accession>A0A1X2GBG5</accession>
<dbReference type="SMART" id="SM00185">
    <property type="entry name" value="ARM"/>
    <property type="match status" value="4"/>
</dbReference>
<proteinExistence type="inferred from homology"/>
<dbReference type="OrthoDB" id="29145at2759"/>
<dbReference type="Proteomes" id="UP000242146">
    <property type="component" value="Unassembled WGS sequence"/>
</dbReference>
<evidence type="ECO:0000313" key="6">
    <source>
        <dbReference type="Proteomes" id="UP000242146"/>
    </source>
</evidence>
<dbReference type="GO" id="GO:0015031">
    <property type="term" value="P:protein transport"/>
    <property type="evidence" value="ECO:0007669"/>
    <property type="project" value="UniProtKB-KW"/>
</dbReference>
<comment type="similarity">
    <text evidence="1">Belongs to the importin alpha family.</text>
</comment>
<reference evidence="5 6" key="1">
    <citation type="submission" date="2016-07" db="EMBL/GenBank/DDBJ databases">
        <title>Pervasive Adenine N6-methylation of Active Genes in Fungi.</title>
        <authorList>
            <consortium name="DOE Joint Genome Institute"/>
            <person name="Mondo S.J."/>
            <person name="Dannebaum R.O."/>
            <person name="Kuo R.C."/>
            <person name="Labutti K."/>
            <person name="Haridas S."/>
            <person name="Kuo A."/>
            <person name="Salamov A."/>
            <person name="Ahrendt S.R."/>
            <person name="Lipzen A."/>
            <person name="Sullivan W."/>
            <person name="Andreopoulos W.B."/>
            <person name="Clum A."/>
            <person name="Lindquist E."/>
            <person name="Daum C."/>
            <person name="Ramamoorthy G.K."/>
            <person name="Gryganskyi A."/>
            <person name="Culley D."/>
            <person name="Magnuson J.K."/>
            <person name="James T.Y."/>
            <person name="O'Malley M.A."/>
            <person name="Stajich J.E."/>
            <person name="Spatafora J.W."/>
            <person name="Visel A."/>
            <person name="Grigoriev I.V."/>
        </authorList>
    </citation>
    <scope>NUCLEOTIDE SEQUENCE [LARGE SCALE GENOMIC DNA]</scope>
    <source>
        <strain evidence="5 6">NRRL 3301</strain>
    </source>
</reference>
<protein>
    <submittedName>
        <fullName evidence="5">ARM repeat-containing protein</fullName>
    </submittedName>
</protein>
<dbReference type="AlphaFoldDB" id="A0A1X2GBG5"/>
<dbReference type="InterPro" id="IPR011989">
    <property type="entry name" value="ARM-like"/>
</dbReference>
<dbReference type="InterPro" id="IPR000225">
    <property type="entry name" value="Armadillo"/>
</dbReference>
<dbReference type="InterPro" id="IPR016024">
    <property type="entry name" value="ARM-type_fold"/>
</dbReference>
<comment type="caution">
    <text evidence="5">The sequence shown here is derived from an EMBL/GenBank/DDBJ whole genome shotgun (WGS) entry which is preliminary data.</text>
</comment>
<evidence type="ECO:0000313" key="5">
    <source>
        <dbReference type="EMBL" id="ORX49901.1"/>
    </source>
</evidence>
<dbReference type="STRING" id="101127.A0A1X2GBG5"/>
<evidence type="ECO:0000256" key="2">
    <source>
        <dbReference type="ARBA" id="ARBA00022448"/>
    </source>
</evidence>
<organism evidence="5 6">
    <name type="scientific">Hesseltinella vesiculosa</name>
    <dbReference type="NCBI Taxonomy" id="101127"/>
    <lineage>
        <taxon>Eukaryota</taxon>
        <taxon>Fungi</taxon>
        <taxon>Fungi incertae sedis</taxon>
        <taxon>Mucoromycota</taxon>
        <taxon>Mucoromycotina</taxon>
        <taxon>Mucoromycetes</taxon>
        <taxon>Mucorales</taxon>
        <taxon>Cunninghamellaceae</taxon>
        <taxon>Hesseltinella</taxon>
    </lineage>
</organism>